<evidence type="ECO:0000313" key="2">
    <source>
        <dbReference type="Proteomes" id="UP000494222"/>
    </source>
</evidence>
<dbReference type="GO" id="GO:0016740">
    <property type="term" value="F:transferase activity"/>
    <property type="evidence" value="ECO:0007669"/>
    <property type="project" value="UniProtKB-KW"/>
</dbReference>
<evidence type="ECO:0000313" key="1">
    <source>
        <dbReference type="EMBL" id="VWB19511.1"/>
    </source>
</evidence>
<dbReference type="AlphaFoldDB" id="A0A6P2HN49"/>
<proteinExistence type="predicted"/>
<dbReference type="InterPro" id="IPR029044">
    <property type="entry name" value="Nucleotide-diphossugar_trans"/>
</dbReference>
<dbReference type="Gene3D" id="3.90.550.10">
    <property type="entry name" value="Spore Coat Polysaccharide Biosynthesis Protein SpsA, Chain A"/>
    <property type="match status" value="1"/>
</dbReference>
<keyword evidence="1" id="KW-0808">Transferase</keyword>
<accession>A0A6P2HN49</accession>
<sequence length="70" mass="7821">MSTHARKPLISLVVPFHDDEEAIDAFFAETLPVADSVADVRFETVCINDGSRDRTLERLLSIAARKTSFK</sequence>
<dbReference type="SUPFAM" id="SSF53448">
    <property type="entry name" value="Nucleotide-diphospho-sugar transferases"/>
    <property type="match status" value="1"/>
</dbReference>
<dbReference type="Proteomes" id="UP000494222">
    <property type="component" value="Unassembled WGS sequence"/>
</dbReference>
<protein>
    <submittedName>
        <fullName evidence="1">Bactoprenol glucosyl transferase</fullName>
    </submittedName>
</protein>
<organism evidence="1 2">
    <name type="scientific">Burkholderia latens</name>
    <dbReference type="NCBI Taxonomy" id="488446"/>
    <lineage>
        <taxon>Bacteria</taxon>
        <taxon>Pseudomonadati</taxon>
        <taxon>Pseudomonadota</taxon>
        <taxon>Betaproteobacteria</taxon>
        <taxon>Burkholderiales</taxon>
        <taxon>Burkholderiaceae</taxon>
        <taxon>Burkholderia</taxon>
        <taxon>Burkholderia cepacia complex</taxon>
    </lineage>
</organism>
<name>A0A6P2HN49_9BURK</name>
<reference evidence="1 2" key="1">
    <citation type="submission" date="2019-09" db="EMBL/GenBank/DDBJ databases">
        <authorList>
            <person name="Depoorter E."/>
        </authorList>
    </citation>
    <scope>NUCLEOTIDE SEQUENCE [LARGE SCALE GENOMIC DNA]</scope>
    <source>
        <strain evidence="1">LMG 24064</strain>
    </source>
</reference>
<gene>
    <name evidence="1" type="ORF">BLA24064_00749</name>
</gene>
<dbReference type="EMBL" id="CABVPL010000003">
    <property type="protein sequence ID" value="VWB19511.1"/>
    <property type="molecule type" value="Genomic_DNA"/>
</dbReference>